<sequence length="57" mass="6750">MTEEDVGLVEDRSPRRIKKEIKEEPTERREASDDSERDGPTFREERDSDPPVDEDFK</sequence>
<feature type="non-terminal residue" evidence="1">
    <location>
        <position position="57"/>
    </location>
</feature>
<proteinExistence type="predicted"/>
<accession>A0AC60NY33</accession>
<protein>
    <submittedName>
        <fullName evidence="1">Uncharacterized protein</fullName>
    </submittedName>
</protein>
<gene>
    <name evidence="1" type="ORF">HPB47_010795</name>
</gene>
<keyword evidence="2" id="KW-1185">Reference proteome</keyword>
<comment type="caution">
    <text evidence="1">The sequence shown here is derived from an EMBL/GenBank/DDBJ whole genome shotgun (WGS) entry which is preliminary data.</text>
</comment>
<evidence type="ECO:0000313" key="2">
    <source>
        <dbReference type="Proteomes" id="UP000805193"/>
    </source>
</evidence>
<dbReference type="Proteomes" id="UP000805193">
    <property type="component" value="Unassembled WGS sequence"/>
</dbReference>
<name>A0AC60NY33_IXOPE</name>
<organism evidence="1 2">
    <name type="scientific">Ixodes persulcatus</name>
    <name type="common">Taiga tick</name>
    <dbReference type="NCBI Taxonomy" id="34615"/>
    <lineage>
        <taxon>Eukaryota</taxon>
        <taxon>Metazoa</taxon>
        <taxon>Ecdysozoa</taxon>
        <taxon>Arthropoda</taxon>
        <taxon>Chelicerata</taxon>
        <taxon>Arachnida</taxon>
        <taxon>Acari</taxon>
        <taxon>Parasitiformes</taxon>
        <taxon>Ixodida</taxon>
        <taxon>Ixodoidea</taxon>
        <taxon>Ixodidae</taxon>
        <taxon>Ixodinae</taxon>
        <taxon>Ixodes</taxon>
    </lineage>
</organism>
<reference evidence="1 2" key="1">
    <citation type="journal article" date="2020" name="Cell">
        <title>Large-Scale Comparative Analyses of Tick Genomes Elucidate Their Genetic Diversity and Vector Capacities.</title>
        <authorList>
            <consortium name="Tick Genome and Microbiome Consortium (TIGMIC)"/>
            <person name="Jia N."/>
            <person name="Wang J."/>
            <person name="Shi W."/>
            <person name="Du L."/>
            <person name="Sun Y."/>
            <person name="Zhan W."/>
            <person name="Jiang J.F."/>
            <person name="Wang Q."/>
            <person name="Zhang B."/>
            <person name="Ji P."/>
            <person name="Bell-Sakyi L."/>
            <person name="Cui X.M."/>
            <person name="Yuan T.T."/>
            <person name="Jiang B.G."/>
            <person name="Yang W.F."/>
            <person name="Lam T.T."/>
            <person name="Chang Q.C."/>
            <person name="Ding S.J."/>
            <person name="Wang X.J."/>
            <person name="Zhu J.G."/>
            <person name="Ruan X.D."/>
            <person name="Zhao L."/>
            <person name="Wei J.T."/>
            <person name="Ye R.Z."/>
            <person name="Que T.C."/>
            <person name="Du C.H."/>
            <person name="Zhou Y.H."/>
            <person name="Cheng J.X."/>
            <person name="Dai P.F."/>
            <person name="Guo W.B."/>
            <person name="Han X.H."/>
            <person name="Huang E.J."/>
            <person name="Li L.F."/>
            <person name="Wei W."/>
            <person name="Gao Y.C."/>
            <person name="Liu J.Z."/>
            <person name="Shao H.Z."/>
            <person name="Wang X."/>
            <person name="Wang C.C."/>
            <person name="Yang T.C."/>
            <person name="Huo Q.B."/>
            <person name="Li W."/>
            <person name="Chen H.Y."/>
            <person name="Chen S.E."/>
            <person name="Zhou L.G."/>
            <person name="Ni X.B."/>
            <person name="Tian J.H."/>
            <person name="Sheng Y."/>
            <person name="Liu T."/>
            <person name="Pan Y.S."/>
            <person name="Xia L.Y."/>
            <person name="Li J."/>
            <person name="Zhao F."/>
            <person name="Cao W.C."/>
        </authorList>
    </citation>
    <scope>NUCLEOTIDE SEQUENCE [LARGE SCALE GENOMIC DNA]</scope>
    <source>
        <strain evidence="1">Iper-2018</strain>
    </source>
</reference>
<evidence type="ECO:0000313" key="1">
    <source>
        <dbReference type="EMBL" id="KAG0412063.1"/>
    </source>
</evidence>
<dbReference type="EMBL" id="JABSTQ010011378">
    <property type="protein sequence ID" value="KAG0412063.1"/>
    <property type="molecule type" value="Genomic_DNA"/>
</dbReference>